<evidence type="ECO:0000256" key="1">
    <source>
        <dbReference type="SAM" id="Phobius"/>
    </source>
</evidence>
<feature type="transmembrane region" description="Helical" evidence="1">
    <location>
        <begin position="60"/>
        <end position="82"/>
    </location>
</feature>
<feature type="transmembrane region" description="Helical" evidence="1">
    <location>
        <begin position="203"/>
        <end position="226"/>
    </location>
</feature>
<organism evidence="2 3">
    <name type="scientific">Lactococcus nasutitermitis</name>
    <dbReference type="NCBI Taxonomy" id="1652957"/>
    <lineage>
        <taxon>Bacteria</taxon>
        <taxon>Bacillati</taxon>
        <taxon>Bacillota</taxon>
        <taxon>Bacilli</taxon>
        <taxon>Lactobacillales</taxon>
        <taxon>Streptococcaceae</taxon>
        <taxon>Lactococcus</taxon>
    </lineage>
</organism>
<keyword evidence="3" id="KW-1185">Reference proteome</keyword>
<feature type="transmembrane region" description="Helical" evidence="1">
    <location>
        <begin position="169"/>
        <end position="191"/>
    </location>
</feature>
<protein>
    <submittedName>
        <fullName evidence="2">DUF805 domain-containing protein</fullName>
    </submittedName>
</protein>
<dbReference type="Proteomes" id="UP001595987">
    <property type="component" value="Unassembled WGS sequence"/>
</dbReference>
<feature type="transmembrane region" description="Helical" evidence="1">
    <location>
        <begin position="94"/>
        <end position="116"/>
    </location>
</feature>
<dbReference type="RefSeq" id="WP_213533028.1">
    <property type="nucleotide sequence ID" value="NZ_BOVQ01000001.1"/>
</dbReference>
<gene>
    <name evidence="2" type="ORF">ACFO26_07565</name>
</gene>
<dbReference type="InterPro" id="IPR008523">
    <property type="entry name" value="DUF805"/>
</dbReference>
<evidence type="ECO:0000313" key="2">
    <source>
        <dbReference type="EMBL" id="MFC4652765.1"/>
    </source>
</evidence>
<evidence type="ECO:0000313" key="3">
    <source>
        <dbReference type="Proteomes" id="UP001595987"/>
    </source>
</evidence>
<name>A0ABV9JH90_9LACT</name>
<feature type="transmembrane region" description="Helical" evidence="1">
    <location>
        <begin position="24"/>
        <end position="48"/>
    </location>
</feature>
<keyword evidence="1" id="KW-0472">Membrane</keyword>
<feature type="transmembrane region" description="Helical" evidence="1">
    <location>
        <begin position="273"/>
        <end position="292"/>
    </location>
</feature>
<keyword evidence="1" id="KW-1133">Transmembrane helix</keyword>
<dbReference type="Pfam" id="PF05656">
    <property type="entry name" value="DUF805"/>
    <property type="match status" value="2"/>
</dbReference>
<dbReference type="EMBL" id="JBHSGD010000005">
    <property type="protein sequence ID" value="MFC4652765.1"/>
    <property type="molecule type" value="Genomic_DNA"/>
</dbReference>
<feature type="transmembrane region" description="Helical" evidence="1">
    <location>
        <begin position="238"/>
        <end position="261"/>
    </location>
</feature>
<dbReference type="PANTHER" id="PTHR34980">
    <property type="entry name" value="INNER MEMBRANE PROTEIN-RELATED-RELATED"/>
    <property type="match status" value="1"/>
</dbReference>
<keyword evidence="1" id="KW-0812">Transmembrane</keyword>
<comment type="caution">
    <text evidence="2">The sequence shown here is derived from an EMBL/GenBank/DDBJ whole genome shotgun (WGS) entry which is preliminary data.</text>
</comment>
<accession>A0ABV9JH90</accession>
<dbReference type="PANTHER" id="PTHR34980:SF2">
    <property type="entry name" value="INNER MEMBRANE PROTEIN YHAH-RELATED"/>
    <property type="match status" value="1"/>
</dbReference>
<sequence>MLQAYQKFFLGYTNFKNRTSRKDFWLALLAHLIVCLILIVAAQIFHALDNQVLANIWTGLSWFVYELLMLYSFATLLPILAMTVRRLRDLSLPWGLIFLTLFPFLGSIILLAICALESSQSSRNIPEFSKEQLEVATVNETGKIDFFQAIKNYFRGYIDFRGRTKRASFWWTQLVFVGIAALLGILVIISFVLDDLIFGERVILSIASETLLSLYLIGIIFPELAIHFRRLRDVGLNHFASILLLSSLGGAISFIIILHQLTYFDYGIYKFELANYLFFMIVLVLVLVLIIVEISPTDDLLRENKSIFFRKS</sequence>
<reference evidence="3" key="1">
    <citation type="journal article" date="2019" name="Int. J. Syst. Evol. Microbiol.">
        <title>The Global Catalogue of Microorganisms (GCM) 10K type strain sequencing project: providing services to taxonomists for standard genome sequencing and annotation.</title>
        <authorList>
            <consortium name="The Broad Institute Genomics Platform"/>
            <consortium name="The Broad Institute Genome Sequencing Center for Infectious Disease"/>
            <person name="Wu L."/>
            <person name="Ma J."/>
        </authorList>
    </citation>
    <scope>NUCLEOTIDE SEQUENCE [LARGE SCALE GENOMIC DNA]</scope>
    <source>
        <strain evidence="3">CCUG 63287</strain>
    </source>
</reference>
<proteinExistence type="predicted"/>